<evidence type="ECO:0000313" key="3">
    <source>
        <dbReference type="Proteomes" id="UP000292702"/>
    </source>
</evidence>
<protein>
    <submittedName>
        <fullName evidence="2">Uncharacterized protein</fullName>
    </submittedName>
</protein>
<dbReference type="STRING" id="92696.A0A4R0RB83"/>
<dbReference type="AlphaFoldDB" id="A0A4R0RB83"/>
<organism evidence="2 3">
    <name type="scientific">Steccherinum ochraceum</name>
    <dbReference type="NCBI Taxonomy" id="92696"/>
    <lineage>
        <taxon>Eukaryota</taxon>
        <taxon>Fungi</taxon>
        <taxon>Dikarya</taxon>
        <taxon>Basidiomycota</taxon>
        <taxon>Agaricomycotina</taxon>
        <taxon>Agaricomycetes</taxon>
        <taxon>Polyporales</taxon>
        <taxon>Steccherinaceae</taxon>
        <taxon>Steccherinum</taxon>
    </lineage>
</organism>
<feature type="region of interest" description="Disordered" evidence="1">
    <location>
        <begin position="372"/>
        <end position="417"/>
    </location>
</feature>
<feature type="compositionally biased region" description="Low complexity" evidence="1">
    <location>
        <begin position="105"/>
        <end position="120"/>
    </location>
</feature>
<evidence type="ECO:0000313" key="2">
    <source>
        <dbReference type="EMBL" id="TCD62625.1"/>
    </source>
</evidence>
<accession>A0A4R0RB83</accession>
<reference evidence="2 3" key="1">
    <citation type="submission" date="2018-11" db="EMBL/GenBank/DDBJ databases">
        <title>Genome assembly of Steccherinum ochraceum LE-BIN_3174, the white-rot fungus of the Steccherinaceae family (The Residual Polyporoid clade, Polyporales, Basidiomycota).</title>
        <authorList>
            <person name="Fedorova T.V."/>
            <person name="Glazunova O.A."/>
            <person name="Landesman E.O."/>
            <person name="Moiseenko K.V."/>
            <person name="Psurtseva N.V."/>
            <person name="Savinova O.S."/>
            <person name="Shakhova N.V."/>
            <person name="Tyazhelova T.V."/>
            <person name="Vasina D.V."/>
        </authorList>
    </citation>
    <scope>NUCLEOTIDE SEQUENCE [LARGE SCALE GENOMIC DNA]</scope>
    <source>
        <strain evidence="2 3">LE-BIN_3174</strain>
    </source>
</reference>
<dbReference type="OrthoDB" id="3229208at2759"/>
<dbReference type="EMBL" id="RWJN01000356">
    <property type="protein sequence ID" value="TCD62625.1"/>
    <property type="molecule type" value="Genomic_DNA"/>
</dbReference>
<keyword evidence="3" id="KW-1185">Reference proteome</keyword>
<feature type="region of interest" description="Disordered" evidence="1">
    <location>
        <begin position="1"/>
        <end position="120"/>
    </location>
</feature>
<gene>
    <name evidence="2" type="ORF">EIP91_006609</name>
</gene>
<evidence type="ECO:0000256" key="1">
    <source>
        <dbReference type="SAM" id="MobiDB-lite"/>
    </source>
</evidence>
<name>A0A4R0RB83_9APHY</name>
<feature type="compositionally biased region" description="Acidic residues" evidence="1">
    <location>
        <begin position="58"/>
        <end position="80"/>
    </location>
</feature>
<comment type="caution">
    <text evidence="2">The sequence shown here is derived from an EMBL/GenBank/DDBJ whole genome shotgun (WGS) entry which is preliminary data.</text>
</comment>
<dbReference type="Proteomes" id="UP000292702">
    <property type="component" value="Unassembled WGS sequence"/>
</dbReference>
<feature type="region of interest" description="Disordered" evidence="1">
    <location>
        <begin position="149"/>
        <end position="196"/>
    </location>
</feature>
<feature type="compositionally biased region" description="Polar residues" evidence="1">
    <location>
        <begin position="42"/>
        <end position="55"/>
    </location>
</feature>
<proteinExistence type="predicted"/>
<sequence length="417" mass="43169">MDAPQISTLPEEGSPEPQVSARTVPKPPRVKLRLSEGKPPVASTSSSLPKQIARNNSDDDEEDEDDDDEEDQLIDDDDDDVRPPPAPTAKITIPVTLPPPPPTTPATASTRGGTAARRGVEAGARATITVPPMINSTVEGWNANVSALSAASTPSTTGRKRGGPGSRGGVAQRAVRKRGGRGAKGIPAVPRDDAGSISEAYAGTAASSPMPHEEHSPEPFEIHNTSLLVPAPVDIDMNLEGVPLPVYPLPSKPFPVQPPPKIATGIAPPTPLDKSGKPVRRWRQANREIRGIAGGRWFTKAWIGDKESDFASAQAAASVALQNAAVLHERDPMGVGLGGVLLPSLSAISMPGTGKSTPRGKAAKAALGHATAQSSRAASIVPESISAQFPPAKRPRLHAPVSTPGFDTPGSISTPGP</sequence>